<evidence type="ECO:0000313" key="7">
    <source>
        <dbReference type="Proteomes" id="UP000033514"/>
    </source>
</evidence>
<name>A0A0F5L2D0_9HYPH</name>
<dbReference type="InterPro" id="IPR036388">
    <property type="entry name" value="WH-like_DNA-bd_sf"/>
</dbReference>
<dbReference type="PATRIC" id="fig|361041.3.peg.3130"/>
<feature type="domain" description="Response regulatory" evidence="4">
    <location>
        <begin position="2"/>
        <end position="116"/>
    </location>
</feature>
<evidence type="ECO:0000259" key="5">
    <source>
        <dbReference type="PROSITE" id="PS51755"/>
    </source>
</evidence>
<dbReference type="OrthoDB" id="5297525at2"/>
<dbReference type="PANTHER" id="PTHR48111">
    <property type="entry name" value="REGULATOR OF RPOS"/>
    <property type="match status" value="1"/>
</dbReference>
<evidence type="ECO:0000313" key="6">
    <source>
        <dbReference type="EMBL" id="KKB75787.1"/>
    </source>
</evidence>
<feature type="DNA-binding region" description="OmpR/PhoB-type" evidence="3">
    <location>
        <begin position="124"/>
        <end position="220"/>
    </location>
</feature>
<comment type="caution">
    <text evidence="6">The sequence shown here is derived from an EMBL/GenBank/DDBJ whole genome shotgun (WGS) entry which is preliminary data.</text>
</comment>
<proteinExistence type="predicted"/>
<dbReference type="Gene3D" id="1.10.10.10">
    <property type="entry name" value="Winged helix-like DNA-binding domain superfamily/Winged helix DNA-binding domain"/>
    <property type="match status" value="1"/>
</dbReference>
<dbReference type="InterPro" id="IPR039420">
    <property type="entry name" value="WalR-like"/>
</dbReference>
<dbReference type="InterPro" id="IPR001867">
    <property type="entry name" value="OmpR/PhoB-type_DNA-bd"/>
</dbReference>
<dbReference type="STRING" id="361041.VW35_18585"/>
<dbReference type="Gene3D" id="3.40.50.2300">
    <property type="match status" value="1"/>
</dbReference>
<dbReference type="CDD" id="cd00383">
    <property type="entry name" value="trans_reg_C"/>
    <property type="match status" value="1"/>
</dbReference>
<dbReference type="SMART" id="SM00862">
    <property type="entry name" value="Trans_reg_C"/>
    <property type="match status" value="1"/>
</dbReference>
<evidence type="ECO:0000256" key="1">
    <source>
        <dbReference type="ARBA" id="ARBA00023125"/>
    </source>
</evidence>
<accession>A0A0F5L2D0</accession>
<dbReference type="Pfam" id="PF00486">
    <property type="entry name" value="Trans_reg_C"/>
    <property type="match status" value="1"/>
</dbReference>
<feature type="domain" description="OmpR/PhoB-type" evidence="5">
    <location>
        <begin position="124"/>
        <end position="220"/>
    </location>
</feature>
<dbReference type="GO" id="GO:0000976">
    <property type="term" value="F:transcription cis-regulatory region binding"/>
    <property type="evidence" value="ECO:0007669"/>
    <property type="project" value="TreeGrafter"/>
</dbReference>
<keyword evidence="1 3" id="KW-0238">DNA-binding</keyword>
<evidence type="ECO:0000256" key="2">
    <source>
        <dbReference type="PROSITE-ProRule" id="PRU00169"/>
    </source>
</evidence>
<keyword evidence="7" id="KW-1185">Reference proteome</keyword>
<reference evidence="6 7" key="1">
    <citation type="submission" date="2015-03" db="EMBL/GenBank/DDBJ databases">
        <authorList>
            <person name="Hassan Y.I."/>
            <person name="Lepp D."/>
            <person name="Zhou T."/>
        </authorList>
    </citation>
    <scope>NUCLEOTIDE SEQUENCE [LARGE SCALE GENOMIC DNA]</scope>
    <source>
        <strain evidence="6 7">GH2-10</strain>
    </source>
</reference>
<evidence type="ECO:0000259" key="4">
    <source>
        <dbReference type="PROSITE" id="PS50110"/>
    </source>
</evidence>
<dbReference type="Pfam" id="PF00072">
    <property type="entry name" value="Response_reg"/>
    <property type="match status" value="1"/>
</dbReference>
<dbReference type="InterPro" id="IPR011006">
    <property type="entry name" value="CheY-like_superfamily"/>
</dbReference>
<feature type="modified residue" description="4-aspartylphosphate" evidence="2">
    <location>
        <position position="51"/>
    </location>
</feature>
<protein>
    <submittedName>
        <fullName evidence="6">Transcriptional regulator</fullName>
    </submittedName>
</protein>
<keyword evidence="2" id="KW-0597">Phosphoprotein</keyword>
<sequence length="222" mass="24004">MRILLVEDELDLARALISALERHDILVDHVSTLEMALEAVQSGVHSVVVLDRKLPDGDGLRIIPDVRRAQAGLPIIVLSALGAPEQRIEGLETGADDYLAKPFLVDELVARIRALMRRPAVLADMAISVGKLSFNLGDGTATAAGEPLTLTRREVLALEVLVKRAGRTVARSSLEEAVYGFDDEIASNTLDAHISRLRRKLSPAGVEIHSIRGIGYLLRAVA</sequence>
<dbReference type="EMBL" id="LAJG01000048">
    <property type="protein sequence ID" value="KKB75787.1"/>
    <property type="molecule type" value="Genomic_DNA"/>
</dbReference>
<dbReference type="GO" id="GO:0005829">
    <property type="term" value="C:cytosol"/>
    <property type="evidence" value="ECO:0007669"/>
    <property type="project" value="TreeGrafter"/>
</dbReference>
<dbReference type="PANTHER" id="PTHR48111:SF36">
    <property type="entry name" value="TRANSCRIPTIONAL REGULATORY PROTEIN CUTR"/>
    <property type="match status" value="1"/>
</dbReference>
<dbReference type="InterPro" id="IPR001789">
    <property type="entry name" value="Sig_transdc_resp-reg_receiver"/>
</dbReference>
<dbReference type="GO" id="GO:0032993">
    <property type="term" value="C:protein-DNA complex"/>
    <property type="evidence" value="ECO:0007669"/>
    <property type="project" value="TreeGrafter"/>
</dbReference>
<dbReference type="RefSeq" id="WP_046144607.1">
    <property type="nucleotide sequence ID" value="NZ_LAJG01000048.1"/>
</dbReference>
<dbReference type="GO" id="GO:0006355">
    <property type="term" value="P:regulation of DNA-templated transcription"/>
    <property type="evidence" value="ECO:0007669"/>
    <property type="project" value="InterPro"/>
</dbReference>
<organism evidence="6 7">
    <name type="scientific">Devosia soli</name>
    <dbReference type="NCBI Taxonomy" id="361041"/>
    <lineage>
        <taxon>Bacteria</taxon>
        <taxon>Pseudomonadati</taxon>
        <taxon>Pseudomonadota</taxon>
        <taxon>Alphaproteobacteria</taxon>
        <taxon>Hyphomicrobiales</taxon>
        <taxon>Devosiaceae</taxon>
        <taxon>Devosia</taxon>
    </lineage>
</organism>
<dbReference type="AlphaFoldDB" id="A0A0F5L2D0"/>
<dbReference type="Proteomes" id="UP000033514">
    <property type="component" value="Unassembled WGS sequence"/>
</dbReference>
<dbReference type="SMART" id="SM00448">
    <property type="entry name" value="REC"/>
    <property type="match status" value="1"/>
</dbReference>
<dbReference type="PROSITE" id="PS50110">
    <property type="entry name" value="RESPONSE_REGULATORY"/>
    <property type="match status" value="1"/>
</dbReference>
<gene>
    <name evidence="6" type="ORF">VW35_18585</name>
</gene>
<evidence type="ECO:0000256" key="3">
    <source>
        <dbReference type="PROSITE-ProRule" id="PRU01091"/>
    </source>
</evidence>
<dbReference type="PROSITE" id="PS51755">
    <property type="entry name" value="OMPR_PHOB"/>
    <property type="match status" value="1"/>
</dbReference>
<dbReference type="GO" id="GO:0000156">
    <property type="term" value="F:phosphorelay response regulator activity"/>
    <property type="evidence" value="ECO:0007669"/>
    <property type="project" value="TreeGrafter"/>
</dbReference>
<dbReference type="SUPFAM" id="SSF52172">
    <property type="entry name" value="CheY-like"/>
    <property type="match status" value="1"/>
</dbReference>
<dbReference type="Gene3D" id="6.10.250.690">
    <property type="match status" value="1"/>
</dbReference>